<feature type="transmembrane region" description="Helical" evidence="1">
    <location>
        <begin position="92"/>
        <end position="112"/>
    </location>
</feature>
<keyword evidence="1" id="KW-0812">Transmembrane</keyword>
<dbReference type="Pfam" id="PF14256">
    <property type="entry name" value="YwiC"/>
    <property type="match status" value="1"/>
</dbReference>
<gene>
    <name evidence="2" type="ORF">QP027_07955</name>
</gene>
<accession>A0ABY8VD74</accession>
<keyword evidence="3" id="KW-1185">Reference proteome</keyword>
<feature type="transmembrane region" description="Helical" evidence="1">
    <location>
        <begin position="206"/>
        <end position="227"/>
    </location>
</feature>
<name>A0ABY8VD74_9CORY</name>
<proteinExistence type="predicted"/>
<dbReference type="InterPro" id="IPR025576">
    <property type="entry name" value="YwiC"/>
</dbReference>
<evidence type="ECO:0000256" key="1">
    <source>
        <dbReference type="SAM" id="Phobius"/>
    </source>
</evidence>
<feature type="transmembrane region" description="Helical" evidence="1">
    <location>
        <begin position="174"/>
        <end position="194"/>
    </location>
</feature>
<feature type="transmembrane region" description="Helical" evidence="1">
    <location>
        <begin position="27"/>
        <end position="46"/>
    </location>
</feature>
<organism evidence="2 3">
    <name type="scientific">Corynebacterium breve</name>
    <dbReference type="NCBI Taxonomy" id="3049799"/>
    <lineage>
        <taxon>Bacteria</taxon>
        <taxon>Bacillati</taxon>
        <taxon>Actinomycetota</taxon>
        <taxon>Actinomycetes</taxon>
        <taxon>Mycobacteriales</taxon>
        <taxon>Corynebacteriaceae</taxon>
        <taxon>Corynebacterium</taxon>
    </lineage>
</organism>
<feature type="transmembrane region" description="Helical" evidence="1">
    <location>
        <begin position="143"/>
        <end position="162"/>
    </location>
</feature>
<feature type="transmembrane region" description="Helical" evidence="1">
    <location>
        <begin position="58"/>
        <end position="80"/>
    </location>
</feature>
<feature type="transmembrane region" description="Helical" evidence="1">
    <location>
        <begin position="118"/>
        <end position="136"/>
    </location>
</feature>
<dbReference type="EMBL" id="CP126969">
    <property type="protein sequence ID" value="WIM67057.1"/>
    <property type="molecule type" value="Genomic_DNA"/>
</dbReference>
<sequence>MTITAPKAPTKKRKKGISAWVPNQHGAWAMLISPAALGLVGAVVAMSRSKDLTWHPFIAVPAILVAWFFGYFAFFAFGLVARARTARRKKQYLAPVLVYGPVSLVGIVAALFAQPQLVWWALFFAPLVTLAVWETLHGRARSVVSGVSTTIASAILLPVLVMSGQNTTMGEIALPAWGSAIFLALYFTGTIPMVKTMVREKGNQRFFYGSVAYHVMALAIVVALVVVGKAGAVASVLLILTMVIALFRAWWLPVSARQGRPWTARTVGMAEVPVLLVACAGVIATLI</sequence>
<evidence type="ECO:0000313" key="3">
    <source>
        <dbReference type="Proteomes" id="UP001225598"/>
    </source>
</evidence>
<keyword evidence="1" id="KW-0472">Membrane</keyword>
<keyword evidence="1" id="KW-1133">Transmembrane helix</keyword>
<reference evidence="2 3" key="1">
    <citation type="submission" date="2023-05" db="EMBL/GenBank/DDBJ databases">
        <title>Corynebacterium suedekumii sp. nov. and Corynebacterium breve sp. nov. isolated from raw cow's milk.</title>
        <authorList>
            <person name="Baer M.K."/>
            <person name="Mehl L."/>
            <person name="Hellmuth R."/>
            <person name="Marke G."/>
            <person name="Lipski A."/>
        </authorList>
    </citation>
    <scope>NUCLEOTIDE SEQUENCE [LARGE SCALE GENOMIC DNA]</scope>
    <source>
        <strain evidence="2 3">R4</strain>
    </source>
</reference>
<feature type="transmembrane region" description="Helical" evidence="1">
    <location>
        <begin position="233"/>
        <end position="254"/>
    </location>
</feature>
<protein>
    <submittedName>
        <fullName evidence="2">YwiC-like family protein</fullName>
    </submittedName>
</protein>
<dbReference type="Proteomes" id="UP001225598">
    <property type="component" value="Chromosome"/>
</dbReference>
<feature type="transmembrane region" description="Helical" evidence="1">
    <location>
        <begin position="266"/>
        <end position="286"/>
    </location>
</feature>
<evidence type="ECO:0000313" key="2">
    <source>
        <dbReference type="EMBL" id="WIM67057.1"/>
    </source>
</evidence>
<dbReference type="RefSeq" id="WP_284823871.1">
    <property type="nucleotide sequence ID" value="NZ_CP126969.1"/>
</dbReference>